<dbReference type="EMBL" id="BFAD01000003">
    <property type="protein sequence ID" value="GBE80453.1"/>
    <property type="molecule type" value="Genomic_DNA"/>
</dbReference>
<feature type="region of interest" description="Disordered" evidence="1">
    <location>
        <begin position="1"/>
        <end position="25"/>
    </location>
</feature>
<dbReference type="InParanoid" id="A0A401GEC1"/>
<keyword evidence="3" id="KW-1185">Reference proteome</keyword>
<evidence type="ECO:0000313" key="3">
    <source>
        <dbReference type="Proteomes" id="UP000287166"/>
    </source>
</evidence>
<gene>
    <name evidence="2" type="ORF">SCP_0301680</name>
</gene>
<evidence type="ECO:0000256" key="1">
    <source>
        <dbReference type="SAM" id="MobiDB-lite"/>
    </source>
</evidence>
<dbReference type="OrthoDB" id="2771500at2759"/>
<dbReference type="AlphaFoldDB" id="A0A401GEC1"/>
<organism evidence="2 3">
    <name type="scientific">Sparassis crispa</name>
    <dbReference type="NCBI Taxonomy" id="139825"/>
    <lineage>
        <taxon>Eukaryota</taxon>
        <taxon>Fungi</taxon>
        <taxon>Dikarya</taxon>
        <taxon>Basidiomycota</taxon>
        <taxon>Agaricomycotina</taxon>
        <taxon>Agaricomycetes</taxon>
        <taxon>Polyporales</taxon>
        <taxon>Sparassidaceae</taxon>
        <taxon>Sparassis</taxon>
    </lineage>
</organism>
<name>A0A401GEC1_9APHY</name>
<accession>A0A401GEC1</accession>
<proteinExistence type="predicted"/>
<sequence>MEMYPSPTSGEAPGPPPYNEPRSCNSEKLKESFSLIVHNQLDIQRLFRSVAGQLENTNQIGEDHPLCNEWNGLRQTHRKLYRDSQQNAAQCASFLNNYAVILIPLSRSSMSLREKRFMIEKFLEAIPAHLNSAKKITERFHELGKEVEGFQLKVASALRTKAESSGFFENLWTGLEELCMSIWQALRKLLVQIVDTFRAMLSRIQTIRFSCVGIRIDIEMRRYTPLTSHTPQPLSRTVARQVKEDCKEISDNLSVFEDAWHIVGLSCSELLFSVAMAKSLAPIPVACDRNLKSTEATYLPLVECLRAYSTGQTPEF</sequence>
<dbReference type="GeneID" id="38777370"/>
<reference evidence="2 3" key="1">
    <citation type="journal article" date="2018" name="Sci. Rep.">
        <title>Genome sequence of the cauliflower mushroom Sparassis crispa (Hanabiratake) and its association with beneficial usage.</title>
        <authorList>
            <person name="Kiyama R."/>
            <person name="Furutani Y."/>
            <person name="Kawaguchi K."/>
            <person name="Nakanishi T."/>
        </authorList>
    </citation>
    <scope>NUCLEOTIDE SEQUENCE [LARGE SCALE GENOMIC DNA]</scope>
</reference>
<dbReference type="STRING" id="139825.A0A401GEC1"/>
<protein>
    <submittedName>
        <fullName evidence="2">Uncharacterized protein</fullName>
    </submittedName>
</protein>
<comment type="caution">
    <text evidence="2">The sequence shown here is derived from an EMBL/GenBank/DDBJ whole genome shotgun (WGS) entry which is preliminary data.</text>
</comment>
<evidence type="ECO:0000313" key="2">
    <source>
        <dbReference type="EMBL" id="GBE80453.1"/>
    </source>
</evidence>
<dbReference type="Proteomes" id="UP000287166">
    <property type="component" value="Unassembled WGS sequence"/>
</dbReference>
<dbReference type="RefSeq" id="XP_027611366.1">
    <property type="nucleotide sequence ID" value="XM_027755565.1"/>
</dbReference>